<dbReference type="Pfam" id="PF00182">
    <property type="entry name" value="Glyco_hydro_19"/>
    <property type="match status" value="1"/>
</dbReference>
<keyword evidence="1" id="KW-0611">Plant defense</keyword>
<dbReference type="OrthoDB" id="5985073at2759"/>
<organism evidence="4 5">
    <name type="scientific">Pseudolycoriella hygida</name>
    <dbReference type="NCBI Taxonomy" id="35572"/>
    <lineage>
        <taxon>Eukaryota</taxon>
        <taxon>Metazoa</taxon>
        <taxon>Ecdysozoa</taxon>
        <taxon>Arthropoda</taxon>
        <taxon>Hexapoda</taxon>
        <taxon>Insecta</taxon>
        <taxon>Pterygota</taxon>
        <taxon>Neoptera</taxon>
        <taxon>Endopterygota</taxon>
        <taxon>Diptera</taxon>
        <taxon>Nematocera</taxon>
        <taxon>Sciaroidea</taxon>
        <taxon>Sciaridae</taxon>
        <taxon>Pseudolycoriella</taxon>
    </lineage>
</organism>
<dbReference type="PANTHER" id="PTHR22595">
    <property type="entry name" value="CHITINASE-RELATED"/>
    <property type="match status" value="1"/>
</dbReference>
<evidence type="ECO:0000256" key="2">
    <source>
        <dbReference type="ARBA" id="ARBA00023157"/>
    </source>
</evidence>
<evidence type="ECO:0000313" key="4">
    <source>
        <dbReference type="EMBL" id="KAJ6641749.1"/>
    </source>
</evidence>
<dbReference type="GO" id="GO:0016998">
    <property type="term" value="P:cell wall macromolecule catabolic process"/>
    <property type="evidence" value="ECO:0007669"/>
    <property type="project" value="InterPro"/>
</dbReference>
<keyword evidence="5" id="KW-1185">Reference proteome</keyword>
<dbReference type="GO" id="GO:0004568">
    <property type="term" value="F:chitinase activity"/>
    <property type="evidence" value="ECO:0007669"/>
    <property type="project" value="InterPro"/>
</dbReference>
<dbReference type="GO" id="GO:0006952">
    <property type="term" value="P:defense response"/>
    <property type="evidence" value="ECO:0007669"/>
    <property type="project" value="UniProtKB-KW"/>
</dbReference>
<evidence type="ECO:0000256" key="1">
    <source>
        <dbReference type="ARBA" id="ARBA00022821"/>
    </source>
</evidence>
<feature type="domain" description="Glycoside hydrolase family 19 catalytic" evidence="3">
    <location>
        <begin position="52"/>
        <end position="144"/>
    </location>
</feature>
<dbReference type="EMBL" id="WJQU01000002">
    <property type="protein sequence ID" value="KAJ6641749.1"/>
    <property type="molecule type" value="Genomic_DNA"/>
</dbReference>
<accession>A0A9Q0N174</accession>
<dbReference type="Gene3D" id="3.30.20.10">
    <property type="entry name" value="Endochitinase, domain 2"/>
    <property type="match status" value="1"/>
</dbReference>
<dbReference type="AlphaFoldDB" id="A0A9Q0N174"/>
<sequence>QISFDEFSKAVTNNGYPQPSQQQYNDFMKRLPDGSISTKVEAAMALAQFIHESAGLTEKREKDCLADGCPKSYVTPGCDAPGRFYFGRGYIQLTGCLNYRAASQALKGNDDLVFNPDSVASDENLAWDTALWFWKANVHSQPGVADGLFGVTTKAINGGLECGGGQNVATAHIRFAKYVNVRAAFRLNGAGDERGCYN</sequence>
<evidence type="ECO:0000313" key="5">
    <source>
        <dbReference type="Proteomes" id="UP001151699"/>
    </source>
</evidence>
<reference evidence="4" key="1">
    <citation type="submission" date="2022-07" db="EMBL/GenBank/DDBJ databases">
        <authorList>
            <person name="Trinca V."/>
            <person name="Uliana J.V.C."/>
            <person name="Torres T.T."/>
            <person name="Ward R.J."/>
            <person name="Monesi N."/>
        </authorList>
    </citation>
    <scope>NUCLEOTIDE SEQUENCE</scope>
    <source>
        <strain evidence="4">HSMRA1968</strain>
        <tissue evidence="4">Whole embryos</tissue>
    </source>
</reference>
<proteinExistence type="predicted"/>
<dbReference type="InterPro" id="IPR023346">
    <property type="entry name" value="Lysozyme-like_dom_sf"/>
</dbReference>
<comment type="caution">
    <text evidence="4">The sequence shown here is derived from an EMBL/GenBank/DDBJ whole genome shotgun (WGS) entry which is preliminary data.</text>
</comment>
<dbReference type="GO" id="GO:0006032">
    <property type="term" value="P:chitin catabolic process"/>
    <property type="evidence" value="ECO:0007669"/>
    <property type="project" value="InterPro"/>
</dbReference>
<dbReference type="Gene3D" id="1.10.530.10">
    <property type="match status" value="1"/>
</dbReference>
<dbReference type="CDD" id="cd00325">
    <property type="entry name" value="chitinase_GH19"/>
    <property type="match status" value="1"/>
</dbReference>
<dbReference type="PANTHER" id="PTHR22595:SF79">
    <property type="entry name" value="CHITINASE 12"/>
    <property type="match status" value="1"/>
</dbReference>
<keyword evidence="2" id="KW-1015">Disulfide bond</keyword>
<dbReference type="InterPro" id="IPR000726">
    <property type="entry name" value="Glyco_hydro_19_cat"/>
</dbReference>
<feature type="non-terminal residue" evidence="4">
    <location>
        <position position="1"/>
    </location>
</feature>
<name>A0A9Q0N174_9DIPT</name>
<protein>
    <submittedName>
        <fullName evidence="4">Basic endochitinase C</fullName>
    </submittedName>
</protein>
<gene>
    <name evidence="4" type="primary">rscc</name>
    <name evidence="4" type="ORF">Bhyg_06689</name>
</gene>
<dbReference type="SUPFAM" id="SSF53955">
    <property type="entry name" value="Lysozyme-like"/>
    <property type="match status" value="1"/>
</dbReference>
<evidence type="ECO:0000259" key="3">
    <source>
        <dbReference type="Pfam" id="PF00182"/>
    </source>
</evidence>
<dbReference type="Proteomes" id="UP001151699">
    <property type="component" value="Chromosome B"/>
</dbReference>